<feature type="transmembrane region" description="Helical" evidence="8">
    <location>
        <begin position="160"/>
        <end position="183"/>
    </location>
</feature>
<dbReference type="GO" id="GO:0004930">
    <property type="term" value="F:G protein-coupled receptor activity"/>
    <property type="evidence" value="ECO:0007669"/>
    <property type="project" value="UniProtKB-KW"/>
</dbReference>
<accession>A0A6P8GN23</accession>
<feature type="transmembrane region" description="Helical" evidence="8">
    <location>
        <begin position="77"/>
        <end position="100"/>
    </location>
</feature>
<dbReference type="SUPFAM" id="SSF81321">
    <property type="entry name" value="Family A G protein-coupled receptor-like"/>
    <property type="match status" value="1"/>
</dbReference>
<evidence type="ECO:0000256" key="6">
    <source>
        <dbReference type="ARBA" id="ARBA00023170"/>
    </source>
</evidence>
<dbReference type="Pfam" id="PF00001">
    <property type="entry name" value="7tm_1"/>
    <property type="match status" value="1"/>
</dbReference>
<keyword evidence="7" id="KW-0807">Transducer</keyword>
<feature type="transmembrane region" description="Helical" evidence="8">
    <location>
        <begin position="285"/>
        <end position="306"/>
    </location>
</feature>
<feature type="domain" description="G-protein coupled receptors family 1 profile" evidence="9">
    <location>
        <begin position="60"/>
        <end position="271"/>
    </location>
</feature>
<dbReference type="KEGG" id="char:116224459"/>
<dbReference type="PRINTS" id="PR01157">
    <property type="entry name" value="P2YPURNOCPTR"/>
</dbReference>
<proteinExistence type="predicted"/>
<keyword evidence="6 11" id="KW-0675">Receptor</keyword>
<keyword evidence="10" id="KW-1185">Reference proteome</keyword>
<dbReference type="PANTHER" id="PTHR24237:SF35">
    <property type="entry name" value="G-PROTEIN COUPLED RECEPTOR 141-RELATED"/>
    <property type="match status" value="1"/>
</dbReference>
<dbReference type="GO" id="GO:0008142">
    <property type="term" value="F:oxysterol binding"/>
    <property type="evidence" value="ECO:0007669"/>
    <property type="project" value="InterPro"/>
</dbReference>
<name>A0A6P8GN23_CLUHA</name>
<gene>
    <name evidence="11" type="primary">LOC116224459</name>
</gene>
<organism evidence="10 11">
    <name type="scientific">Clupea harengus</name>
    <name type="common">Atlantic herring</name>
    <dbReference type="NCBI Taxonomy" id="7950"/>
    <lineage>
        <taxon>Eukaryota</taxon>
        <taxon>Metazoa</taxon>
        <taxon>Chordata</taxon>
        <taxon>Craniata</taxon>
        <taxon>Vertebrata</taxon>
        <taxon>Euteleostomi</taxon>
        <taxon>Actinopterygii</taxon>
        <taxon>Neopterygii</taxon>
        <taxon>Teleostei</taxon>
        <taxon>Clupei</taxon>
        <taxon>Clupeiformes</taxon>
        <taxon>Clupeoidei</taxon>
        <taxon>Clupeidae</taxon>
        <taxon>Clupea</taxon>
    </lineage>
</organism>
<dbReference type="GeneID" id="116224459"/>
<feature type="transmembrane region" description="Helical" evidence="8">
    <location>
        <begin position="46"/>
        <end position="70"/>
    </location>
</feature>
<dbReference type="Gene3D" id="1.20.1070.10">
    <property type="entry name" value="Rhodopsin 7-helix transmembrane proteins"/>
    <property type="match status" value="1"/>
</dbReference>
<evidence type="ECO:0000256" key="7">
    <source>
        <dbReference type="ARBA" id="ARBA00023224"/>
    </source>
</evidence>
<protein>
    <submittedName>
        <fullName evidence="11">Probable G-protein coupled receptor 141</fullName>
    </submittedName>
</protein>
<evidence type="ECO:0000256" key="2">
    <source>
        <dbReference type="ARBA" id="ARBA00022692"/>
    </source>
</evidence>
<keyword evidence="2 8" id="KW-0812">Transmembrane</keyword>
<evidence type="ECO:0000256" key="5">
    <source>
        <dbReference type="ARBA" id="ARBA00023136"/>
    </source>
</evidence>
<dbReference type="AlphaFoldDB" id="A0A6P8GN23"/>
<evidence type="ECO:0000256" key="1">
    <source>
        <dbReference type="ARBA" id="ARBA00004141"/>
    </source>
</evidence>
<feature type="transmembrane region" description="Helical" evidence="8">
    <location>
        <begin position="253"/>
        <end position="273"/>
    </location>
</feature>
<evidence type="ECO:0000256" key="8">
    <source>
        <dbReference type="SAM" id="Phobius"/>
    </source>
</evidence>
<reference evidence="11" key="1">
    <citation type="submission" date="2025-08" db="UniProtKB">
        <authorList>
            <consortium name="RefSeq"/>
        </authorList>
    </citation>
    <scope>IDENTIFICATION</scope>
</reference>
<sequence>MVNQLLHSSSNMTATYNYTSDSSTISSSVRTTSSQPGYEVPLPTRITLICIYTVVLMVGGLGIALMINVLKSNLRSVTTVAVLNIIVAHLLFLPTIPFRIHYYVRNSWDLPSWVCRVVSAMIHIHMYISFIIYVAVLTLRFHGFYKRAERQVFYRKLHSLGASAAIWAVVLIVIPLVLCFNYGEESDSNTCFRFGSRINDPGVREINYIISAVFLIVPIVLSGIQGHILLTIIRQYGATSSSQQEFWAQVKSLCFVLIMLVCFVPYHIFRMHYLSNTEIESVNEIFLAITALSCFDLLTFVGRGACHSCGKR</sequence>
<keyword evidence="4" id="KW-0297">G-protein coupled receptor</keyword>
<evidence type="ECO:0000313" key="10">
    <source>
        <dbReference type="Proteomes" id="UP000515152"/>
    </source>
</evidence>
<evidence type="ECO:0000313" key="11">
    <source>
        <dbReference type="RefSeq" id="XP_031440208.1"/>
    </source>
</evidence>
<dbReference type="InterPro" id="IPR047160">
    <property type="entry name" value="GP183-like"/>
</dbReference>
<dbReference type="RefSeq" id="XP_031440208.1">
    <property type="nucleotide sequence ID" value="XM_031584348.1"/>
</dbReference>
<feature type="transmembrane region" description="Helical" evidence="8">
    <location>
        <begin position="208"/>
        <end position="233"/>
    </location>
</feature>
<dbReference type="InterPro" id="IPR017452">
    <property type="entry name" value="GPCR_Rhodpsn_7TM"/>
</dbReference>
<dbReference type="GO" id="GO:0016020">
    <property type="term" value="C:membrane"/>
    <property type="evidence" value="ECO:0007669"/>
    <property type="project" value="UniProtKB-SubCell"/>
</dbReference>
<keyword evidence="5 8" id="KW-0472">Membrane</keyword>
<evidence type="ECO:0000259" key="9">
    <source>
        <dbReference type="PROSITE" id="PS50262"/>
    </source>
</evidence>
<comment type="subcellular location">
    <subcellularLocation>
        <location evidence="1">Membrane</location>
        <topology evidence="1">Multi-pass membrane protein</topology>
    </subcellularLocation>
</comment>
<dbReference type="PANTHER" id="PTHR24237">
    <property type="entry name" value="G-PROTEIN COUPLED RECEPTOR"/>
    <property type="match status" value="1"/>
</dbReference>
<evidence type="ECO:0000256" key="4">
    <source>
        <dbReference type="ARBA" id="ARBA00023040"/>
    </source>
</evidence>
<dbReference type="PROSITE" id="PS50262">
    <property type="entry name" value="G_PROTEIN_RECEP_F1_2"/>
    <property type="match status" value="1"/>
</dbReference>
<dbReference type="Proteomes" id="UP000515152">
    <property type="component" value="Chromosome 17"/>
</dbReference>
<feature type="transmembrane region" description="Helical" evidence="8">
    <location>
        <begin position="120"/>
        <end position="139"/>
    </location>
</feature>
<dbReference type="OrthoDB" id="9947118at2759"/>
<evidence type="ECO:0000256" key="3">
    <source>
        <dbReference type="ARBA" id="ARBA00022989"/>
    </source>
</evidence>
<keyword evidence="3 8" id="KW-1133">Transmembrane helix</keyword>
<dbReference type="InterPro" id="IPR000276">
    <property type="entry name" value="GPCR_Rhodpsn"/>
</dbReference>
<dbReference type="CTD" id="353345"/>